<comment type="caution">
    <text evidence="2">The sequence shown here is derived from an EMBL/GenBank/DDBJ whole genome shotgun (WGS) entry which is preliminary data.</text>
</comment>
<keyword evidence="2" id="KW-0255">Endonuclease</keyword>
<keyword evidence="2" id="KW-0378">Hydrolase</keyword>
<dbReference type="InterPro" id="IPR002711">
    <property type="entry name" value="HNH"/>
</dbReference>
<dbReference type="Gene3D" id="1.10.30.50">
    <property type="match status" value="1"/>
</dbReference>
<dbReference type="GO" id="GO:0008270">
    <property type="term" value="F:zinc ion binding"/>
    <property type="evidence" value="ECO:0007669"/>
    <property type="project" value="InterPro"/>
</dbReference>
<dbReference type="InterPro" id="IPR003615">
    <property type="entry name" value="HNH_nuc"/>
</dbReference>
<dbReference type="GO" id="GO:0003676">
    <property type="term" value="F:nucleic acid binding"/>
    <property type="evidence" value="ECO:0007669"/>
    <property type="project" value="InterPro"/>
</dbReference>
<proteinExistence type="predicted"/>
<dbReference type="GO" id="GO:0004519">
    <property type="term" value="F:endonuclease activity"/>
    <property type="evidence" value="ECO:0007669"/>
    <property type="project" value="UniProtKB-KW"/>
</dbReference>
<organism evidence="2 3">
    <name type="scientific">Amazonocrinis nigriterrae CENA67</name>
    <dbReference type="NCBI Taxonomy" id="2794033"/>
    <lineage>
        <taxon>Bacteria</taxon>
        <taxon>Bacillati</taxon>
        <taxon>Cyanobacteriota</taxon>
        <taxon>Cyanophyceae</taxon>
        <taxon>Nostocales</taxon>
        <taxon>Nostocaceae</taxon>
        <taxon>Amazonocrinis</taxon>
        <taxon>Amazonocrinis nigriterrae</taxon>
    </lineage>
</organism>
<dbReference type="Pfam" id="PF01844">
    <property type="entry name" value="HNH"/>
    <property type="match status" value="1"/>
</dbReference>
<evidence type="ECO:0000259" key="1">
    <source>
        <dbReference type="SMART" id="SM00507"/>
    </source>
</evidence>
<dbReference type="SMART" id="SM00507">
    <property type="entry name" value="HNHc"/>
    <property type="match status" value="1"/>
</dbReference>
<evidence type="ECO:0000313" key="2">
    <source>
        <dbReference type="EMBL" id="MBH8562687.1"/>
    </source>
</evidence>
<reference evidence="2 3" key="1">
    <citation type="journal article" date="2021" name="Int. J. Syst. Evol. Microbiol.">
        <title>Amazonocrinis nigriterrae gen. nov., sp. nov., Atlanticothrix silvestris gen. nov., sp. nov. and Dendronalium phyllosphericum gen. nov., sp. nov., nostocacean cyanobacteria from Brazilian environments.</title>
        <authorList>
            <person name="Alvarenga D.O."/>
            <person name="Andreote A.P.D."/>
            <person name="Branco L.H.Z."/>
            <person name="Delbaje E."/>
            <person name="Cruz R.B."/>
            <person name="Varani A.M."/>
            <person name="Fiore M.F."/>
        </authorList>
    </citation>
    <scope>NUCLEOTIDE SEQUENCE [LARGE SCALE GENOMIC DNA]</scope>
    <source>
        <strain evidence="2 3">CENA67</strain>
    </source>
</reference>
<keyword evidence="3" id="KW-1185">Reference proteome</keyword>
<dbReference type="EMBL" id="JAECZC010000015">
    <property type="protein sequence ID" value="MBH8562687.1"/>
    <property type="molecule type" value="Genomic_DNA"/>
</dbReference>
<protein>
    <submittedName>
        <fullName evidence="2">HNH endonuclease</fullName>
    </submittedName>
</protein>
<accession>A0A8J7HNJ4</accession>
<dbReference type="CDD" id="cd00085">
    <property type="entry name" value="HNHc"/>
    <property type="match status" value="1"/>
</dbReference>
<evidence type="ECO:0000313" key="3">
    <source>
        <dbReference type="Proteomes" id="UP000632766"/>
    </source>
</evidence>
<dbReference type="AlphaFoldDB" id="A0A8J7HNJ4"/>
<name>A0A8J7HNJ4_9NOST</name>
<feature type="domain" description="HNH nuclease" evidence="1">
    <location>
        <begin position="2"/>
        <end position="54"/>
    </location>
</feature>
<gene>
    <name evidence="2" type="ORF">I8748_10940</name>
</gene>
<keyword evidence="2" id="KW-0540">Nuclease</keyword>
<sequence>MQVIQRDGSRCRICGRRPADYVDVELHVHHIRPWGMGGLTQDENLITLCHTCHKGLDPHYNPSLFALISSSKRTFNAENFTNDYWEGVQQYQEIILKTLPEDYWN</sequence>
<dbReference type="Proteomes" id="UP000632766">
    <property type="component" value="Unassembled WGS sequence"/>
</dbReference>